<comment type="caution">
    <text evidence="1">The sequence shown here is derived from an EMBL/GenBank/DDBJ whole genome shotgun (WGS) entry which is preliminary data.</text>
</comment>
<evidence type="ECO:0000313" key="2">
    <source>
        <dbReference type="Proteomes" id="UP001054837"/>
    </source>
</evidence>
<keyword evidence="2" id="KW-1185">Reference proteome</keyword>
<dbReference type="AlphaFoldDB" id="A0AAV4S970"/>
<accession>A0AAV4S970</accession>
<dbReference type="Proteomes" id="UP001054837">
    <property type="component" value="Unassembled WGS sequence"/>
</dbReference>
<protein>
    <submittedName>
        <fullName evidence="1">Uncharacterized protein</fullName>
    </submittedName>
</protein>
<reference evidence="1 2" key="1">
    <citation type="submission" date="2021-06" db="EMBL/GenBank/DDBJ databases">
        <title>Caerostris darwini draft genome.</title>
        <authorList>
            <person name="Kono N."/>
            <person name="Arakawa K."/>
        </authorList>
    </citation>
    <scope>NUCLEOTIDE SEQUENCE [LARGE SCALE GENOMIC DNA]</scope>
</reference>
<gene>
    <name evidence="1" type="ORF">CDAR_534151</name>
</gene>
<proteinExistence type="predicted"/>
<organism evidence="1 2">
    <name type="scientific">Caerostris darwini</name>
    <dbReference type="NCBI Taxonomy" id="1538125"/>
    <lineage>
        <taxon>Eukaryota</taxon>
        <taxon>Metazoa</taxon>
        <taxon>Ecdysozoa</taxon>
        <taxon>Arthropoda</taxon>
        <taxon>Chelicerata</taxon>
        <taxon>Arachnida</taxon>
        <taxon>Araneae</taxon>
        <taxon>Araneomorphae</taxon>
        <taxon>Entelegynae</taxon>
        <taxon>Araneoidea</taxon>
        <taxon>Araneidae</taxon>
        <taxon>Caerostris</taxon>
    </lineage>
</organism>
<name>A0AAV4S970_9ARAC</name>
<evidence type="ECO:0000313" key="1">
    <source>
        <dbReference type="EMBL" id="GIY29484.1"/>
    </source>
</evidence>
<sequence length="119" mass="14014">MADKESTTTYHYIYSFNYHYGALQHDFSANQAALRNEKYQFIHVKRHIRGTVTLLCIPFLATLEEMAVFIYLPCRRKSGVCSIIGAREQPRVVTEVEKEHFLLHVVKCYFFSPSFLERF</sequence>
<dbReference type="EMBL" id="BPLQ01007314">
    <property type="protein sequence ID" value="GIY29484.1"/>
    <property type="molecule type" value="Genomic_DNA"/>
</dbReference>